<reference evidence="2" key="1">
    <citation type="submission" date="2023-03" db="EMBL/GenBank/DDBJ databases">
        <title>Massive genome expansion in bonnet fungi (Mycena s.s.) driven by repeated elements and novel gene families across ecological guilds.</title>
        <authorList>
            <consortium name="Lawrence Berkeley National Laboratory"/>
            <person name="Harder C.B."/>
            <person name="Miyauchi S."/>
            <person name="Viragh M."/>
            <person name="Kuo A."/>
            <person name="Thoen E."/>
            <person name="Andreopoulos B."/>
            <person name="Lu D."/>
            <person name="Skrede I."/>
            <person name="Drula E."/>
            <person name="Henrissat B."/>
            <person name="Morin E."/>
            <person name="Kohler A."/>
            <person name="Barry K."/>
            <person name="LaButti K."/>
            <person name="Morin E."/>
            <person name="Salamov A."/>
            <person name="Lipzen A."/>
            <person name="Mereny Z."/>
            <person name="Hegedus B."/>
            <person name="Baldrian P."/>
            <person name="Stursova M."/>
            <person name="Weitz H."/>
            <person name="Taylor A."/>
            <person name="Grigoriev I.V."/>
            <person name="Nagy L.G."/>
            <person name="Martin F."/>
            <person name="Kauserud H."/>
        </authorList>
    </citation>
    <scope>NUCLEOTIDE SEQUENCE</scope>
    <source>
        <strain evidence="2">9284</strain>
    </source>
</reference>
<keyword evidence="3" id="KW-1185">Reference proteome</keyword>
<protein>
    <submittedName>
        <fullName evidence="2">Uncharacterized protein</fullName>
    </submittedName>
</protein>
<feature type="compositionally biased region" description="Low complexity" evidence="1">
    <location>
        <begin position="361"/>
        <end position="380"/>
    </location>
</feature>
<evidence type="ECO:0000313" key="3">
    <source>
        <dbReference type="Proteomes" id="UP001221142"/>
    </source>
</evidence>
<organism evidence="2 3">
    <name type="scientific">Roridomyces roridus</name>
    <dbReference type="NCBI Taxonomy" id="1738132"/>
    <lineage>
        <taxon>Eukaryota</taxon>
        <taxon>Fungi</taxon>
        <taxon>Dikarya</taxon>
        <taxon>Basidiomycota</taxon>
        <taxon>Agaricomycotina</taxon>
        <taxon>Agaricomycetes</taxon>
        <taxon>Agaricomycetidae</taxon>
        <taxon>Agaricales</taxon>
        <taxon>Marasmiineae</taxon>
        <taxon>Mycenaceae</taxon>
        <taxon>Roridomyces</taxon>
    </lineage>
</organism>
<feature type="region of interest" description="Disordered" evidence="1">
    <location>
        <begin position="1"/>
        <end position="79"/>
    </location>
</feature>
<feature type="region of interest" description="Disordered" evidence="1">
    <location>
        <begin position="293"/>
        <end position="444"/>
    </location>
</feature>
<name>A0AAD7BH10_9AGAR</name>
<accession>A0AAD7BH10</accession>
<dbReference type="AlphaFoldDB" id="A0AAD7BH10"/>
<gene>
    <name evidence="2" type="ORF">FB45DRAFT_1033053</name>
</gene>
<feature type="compositionally biased region" description="Low complexity" evidence="1">
    <location>
        <begin position="16"/>
        <end position="54"/>
    </location>
</feature>
<comment type="caution">
    <text evidence="2">The sequence shown here is derived from an EMBL/GenBank/DDBJ whole genome shotgun (WGS) entry which is preliminary data.</text>
</comment>
<evidence type="ECO:0000313" key="2">
    <source>
        <dbReference type="EMBL" id="KAJ7620377.1"/>
    </source>
</evidence>
<evidence type="ECO:0000256" key="1">
    <source>
        <dbReference type="SAM" id="MobiDB-lite"/>
    </source>
</evidence>
<sequence length="535" mass="56115">MFSTGAGHSGQPSIFRAASNGSASGRSSPLSLPPLRSSSSAGTSRHPTSSSPHPIDFPNYWSEENDFSHNGPHMGSPRQAYVPASPLDGRQGGGVTGLLEMLLTEVRALRVEVSAHDAKLDSLATAIQNVGGNPSHAAWIRAATAGYSQLPVMTEGSPALAQRQQEFPGVTNWLRPTESSSSSIVAPADKHRRAFGRQNIALDVNTTAPYLQDDNGNVIGGKKLDEVYKALRGYAVDLEAAGMMAGRVNTLGLDAKAALIYQLEHDFSFIGHCTEHWKANELLKAKYRDVRASATGTKRGAQTQDGGKRKRQAPNPVDDPALIQMPDPTAAGSEIPPSPAGNMMPLSPPTSIPTTQPPPVSTQTTTTTTSTQTTSASQDDPPIPPPPPAGIQTTPVPAPPANPVRSSILSTVRVSPPSPPAPAPAPVPANSSAPPAEVSGPKTNGRVKAATAHKTHITARNIYLAIYAADVGGSTTDFPVHFQAVPRLRPAFLEACDKYAQELKSQKIKQLPAIDTIRAALGGFRLPSDGGEAHA</sequence>
<feature type="compositionally biased region" description="Polar residues" evidence="1">
    <location>
        <begin position="294"/>
        <end position="305"/>
    </location>
</feature>
<dbReference type="EMBL" id="JARKIF010000017">
    <property type="protein sequence ID" value="KAJ7620377.1"/>
    <property type="molecule type" value="Genomic_DNA"/>
</dbReference>
<feature type="compositionally biased region" description="Pro residues" evidence="1">
    <location>
        <begin position="416"/>
        <end position="427"/>
    </location>
</feature>
<feature type="compositionally biased region" description="Pro residues" evidence="1">
    <location>
        <begin position="346"/>
        <end position="360"/>
    </location>
</feature>
<proteinExistence type="predicted"/>
<dbReference type="Proteomes" id="UP001221142">
    <property type="component" value="Unassembled WGS sequence"/>
</dbReference>